<evidence type="ECO:0000313" key="2">
    <source>
        <dbReference type="Proteomes" id="UP001295444"/>
    </source>
</evidence>
<gene>
    <name evidence="1" type="ORF">PECUL_23A017315</name>
</gene>
<evidence type="ECO:0000313" key="1">
    <source>
        <dbReference type="EMBL" id="CAH2305038.1"/>
    </source>
</evidence>
<reference evidence="1" key="1">
    <citation type="submission" date="2022-03" db="EMBL/GenBank/DDBJ databases">
        <authorList>
            <person name="Alioto T."/>
            <person name="Alioto T."/>
            <person name="Gomez Garrido J."/>
        </authorList>
    </citation>
    <scope>NUCLEOTIDE SEQUENCE</scope>
</reference>
<accession>A0AAD1SL20</accession>
<organism evidence="1 2">
    <name type="scientific">Pelobates cultripes</name>
    <name type="common">Western spadefoot toad</name>
    <dbReference type="NCBI Taxonomy" id="61616"/>
    <lineage>
        <taxon>Eukaryota</taxon>
        <taxon>Metazoa</taxon>
        <taxon>Chordata</taxon>
        <taxon>Craniata</taxon>
        <taxon>Vertebrata</taxon>
        <taxon>Euteleostomi</taxon>
        <taxon>Amphibia</taxon>
        <taxon>Batrachia</taxon>
        <taxon>Anura</taxon>
        <taxon>Pelobatoidea</taxon>
        <taxon>Pelobatidae</taxon>
        <taxon>Pelobates</taxon>
    </lineage>
</organism>
<dbReference type="Proteomes" id="UP001295444">
    <property type="component" value="Chromosome 07"/>
</dbReference>
<protein>
    <submittedName>
        <fullName evidence="1">Uncharacterized protein</fullName>
    </submittedName>
</protein>
<name>A0AAD1SL20_PELCU</name>
<sequence length="76" mass="8521">MKALFAVNIALVHEDLGAMTARLQTLEGDGDIAKGRPRWTSLSKQTSSWMLELRRFMIPRDSETSGFGCFGGYHRC</sequence>
<dbReference type="AlphaFoldDB" id="A0AAD1SL20"/>
<keyword evidence="2" id="KW-1185">Reference proteome</keyword>
<proteinExistence type="predicted"/>
<dbReference type="EMBL" id="OW240918">
    <property type="protein sequence ID" value="CAH2305038.1"/>
    <property type="molecule type" value="Genomic_DNA"/>
</dbReference>